<comment type="caution">
    <text evidence="2">The sequence shown here is derived from an EMBL/GenBank/DDBJ whole genome shotgun (WGS) entry which is preliminary data.</text>
</comment>
<name>A0A073IV51_9BACT</name>
<keyword evidence="3" id="KW-1185">Reference proteome</keyword>
<accession>A0A073IV51</accession>
<dbReference type="EMBL" id="JMKI01000004">
    <property type="protein sequence ID" value="KEJ93351.1"/>
    <property type="molecule type" value="Genomic_DNA"/>
</dbReference>
<proteinExistence type="predicted"/>
<keyword evidence="1" id="KW-1133">Transmembrane helix</keyword>
<keyword evidence="1" id="KW-0812">Transmembrane</keyword>
<dbReference type="STRING" id="2754.EH55_08600"/>
<evidence type="ECO:0000313" key="3">
    <source>
        <dbReference type="Proteomes" id="UP000027665"/>
    </source>
</evidence>
<dbReference type="Proteomes" id="UP000027665">
    <property type="component" value="Unassembled WGS sequence"/>
</dbReference>
<sequence>MMAYTADVLAPLFVAAAFMVFYWLIERYDERRRADGLRRWEQRVNAEYREAALEECARMFGGGR</sequence>
<dbReference type="GeneID" id="90982537"/>
<organism evidence="2 3">
    <name type="scientific">Synergistes jonesii</name>
    <dbReference type="NCBI Taxonomy" id="2754"/>
    <lineage>
        <taxon>Bacteria</taxon>
        <taxon>Thermotogati</taxon>
        <taxon>Synergistota</taxon>
        <taxon>Synergistia</taxon>
        <taxon>Synergistales</taxon>
        <taxon>Synergistaceae</taxon>
        <taxon>Synergistes</taxon>
    </lineage>
</organism>
<evidence type="ECO:0000313" key="2">
    <source>
        <dbReference type="EMBL" id="KEJ93351.1"/>
    </source>
</evidence>
<protein>
    <submittedName>
        <fullName evidence="2">Uncharacterized protein</fullName>
    </submittedName>
</protein>
<dbReference type="RefSeq" id="WP_037974194.1">
    <property type="nucleotide sequence ID" value="NZ_JMKI01000004.1"/>
</dbReference>
<gene>
    <name evidence="2" type="ORF">EH55_08600</name>
</gene>
<reference evidence="2 3" key="1">
    <citation type="submission" date="2014-04" db="EMBL/GenBank/DDBJ databases">
        <title>Draft Genome Sequence of Synergistes jonesii.</title>
        <authorList>
            <person name="Coil D.A."/>
            <person name="Eisen J.A."/>
            <person name="Holland-Moritz H.E."/>
        </authorList>
    </citation>
    <scope>NUCLEOTIDE SEQUENCE [LARGE SCALE GENOMIC DNA]</scope>
    <source>
        <strain evidence="2 3">78-1</strain>
    </source>
</reference>
<keyword evidence="1" id="KW-0472">Membrane</keyword>
<evidence type="ECO:0000256" key="1">
    <source>
        <dbReference type="SAM" id="Phobius"/>
    </source>
</evidence>
<dbReference type="AlphaFoldDB" id="A0A073IV51"/>
<feature type="transmembrane region" description="Helical" evidence="1">
    <location>
        <begin position="6"/>
        <end position="25"/>
    </location>
</feature>